<evidence type="ECO:0000256" key="2">
    <source>
        <dbReference type="ARBA" id="ARBA00022692"/>
    </source>
</evidence>
<gene>
    <name evidence="8" type="ORF">Ahy_A07g031734</name>
</gene>
<name>A0A445C4Y6_ARAHY</name>
<dbReference type="AlphaFoldDB" id="A0A445C4Y6"/>
<evidence type="ECO:0000256" key="6">
    <source>
        <dbReference type="SAM" id="MobiDB-lite"/>
    </source>
</evidence>
<dbReference type="PANTHER" id="PTHR31394">
    <property type="entry name" value="TRANSMEMBRANE PROTEIN 199"/>
    <property type="match status" value="1"/>
</dbReference>
<keyword evidence="4 7" id="KW-1133">Transmembrane helix</keyword>
<evidence type="ECO:0000256" key="5">
    <source>
        <dbReference type="ARBA" id="ARBA00023136"/>
    </source>
</evidence>
<dbReference type="PANTHER" id="PTHR31394:SF1">
    <property type="entry name" value="TRANSMEMBRANE PROTEIN 199"/>
    <property type="match status" value="1"/>
</dbReference>
<proteinExistence type="predicted"/>
<feature type="region of interest" description="Disordered" evidence="6">
    <location>
        <begin position="1"/>
        <end position="61"/>
    </location>
</feature>
<evidence type="ECO:0000256" key="1">
    <source>
        <dbReference type="ARBA" id="ARBA00004477"/>
    </source>
</evidence>
<organism evidence="8 9">
    <name type="scientific">Arachis hypogaea</name>
    <name type="common">Peanut</name>
    <dbReference type="NCBI Taxonomy" id="3818"/>
    <lineage>
        <taxon>Eukaryota</taxon>
        <taxon>Viridiplantae</taxon>
        <taxon>Streptophyta</taxon>
        <taxon>Embryophyta</taxon>
        <taxon>Tracheophyta</taxon>
        <taxon>Spermatophyta</taxon>
        <taxon>Magnoliopsida</taxon>
        <taxon>eudicotyledons</taxon>
        <taxon>Gunneridae</taxon>
        <taxon>Pentapetalae</taxon>
        <taxon>rosids</taxon>
        <taxon>fabids</taxon>
        <taxon>Fabales</taxon>
        <taxon>Fabaceae</taxon>
        <taxon>Papilionoideae</taxon>
        <taxon>50 kb inversion clade</taxon>
        <taxon>dalbergioids sensu lato</taxon>
        <taxon>Dalbergieae</taxon>
        <taxon>Pterocarpus clade</taxon>
        <taxon>Arachis</taxon>
    </lineage>
</organism>
<feature type="transmembrane region" description="Helical" evidence="7">
    <location>
        <begin position="310"/>
        <end position="327"/>
    </location>
</feature>
<feature type="compositionally biased region" description="Pro residues" evidence="6">
    <location>
        <begin position="1"/>
        <end position="11"/>
    </location>
</feature>
<comment type="subcellular location">
    <subcellularLocation>
        <location evidence="1">Endoplasmic reticulum membrane</location>
        <topology evidence="1">Multi-pass membrane protein</topology>
    </subcellularLocation>
</comment>
<dbReference type="EMBL" id="SDMP01000007">
    <property type="protein sequence ID" value="RYR45963.1"/>
    <property type="molecule type" value="Genomic_DNA"/>
</dbReference>
<keyword evidence="9" id="KW-1185">Reference proteome</keyword>
<keyword evidence="3" id="KW-0256">Endoplasmic reticulum</keyword>
<evidence type="ECO:0000256" key="3">
    <source>
        <dbReference type="ARBA" id="ARBA00022824"/>
    </source>
</evidence>
<dbReference type="GO" id="GO:0005789">
    <property type="term" value="C:endoplasmic reticulum membrane"/>
    <property type="evidence" value="ECO:0007669"/>
    <property type="project" value="UniProtKB-SubCell"/>
</dbReference>
<accession>A0A445C4Y6</accession>
<evidence type="ECO:0000256" key="7">
    <source>
        <dbReference type="SAM" id="Phobius"/>
    </source>
</evidence>
<dbReference type="GO" id="GO:0070072">
    <property type="term" value="P:vacuolar proton-transporting V-type ATPase complex assembly"/>
    <property type="evidence" value="ECO:0007669"/>
    <property type="project" value="InterPro"/>
</dbReference>
<comment type="caution">
    <text evidence="8">The sequence shown here is derived from an EMBL/GenBank/DDBJ whole genome shotgun (WGS) entry which is preliminary data.</text>
</comment>
<dbReference type="Proteomes" id="UP000289738">
    <property type="component" value="Chromosome A07"/>
</dbReference>
<evidence type="ECO:0000313" key="8">
    <source>
        <dbReference type="EMBL" id="RYR45963.1"/>
    </source>
</evidence>
<sequence>MNPFLSPPPSATEPFQSFTQRRRTFRPSTSSQTAPANTIVAEPAPPASPPTASFLASRRQHHPATHSIVSGLAETRIAAAIESSQIRSLQFRVQHSSSQSPTTPLTPTSSSVITELGSHVFYFNSLASAFNPRSSSSINHATMATNDSNRVGLVISTTESIRVFLSGASQDPNLSHHLRHTSADLLSQSELSYEPLRSVWMASDPSTRPELTQLFSGTRFVFSSPKPRQKSEELKSRLKKLQDLAERKAYQELVKDIAPKKEVEEPFSSYKDQLGFGLHVVVTMFTGYLVGYAAFRALFNHSPAMVPSKICFSLLSSISLVLVVSQVESPLDYPFSFFLSYLWYRMLLEEFLGWWWPCLLRLSFSLLEVLIWMPVKQGPVKHRNQPFPHPVSRKTSSFDQVGCFQLYIDTKIRQQNYIA</sequence>
<keyword evidence="2 7" id="KW-0812">Transmembrane</keyword>
<reference evidence="8 9" key="1">
    <citation type="submission" date="2019-01" db="EMBL/GenBank/DDBJ databases">
        <title>Sequencing of cultivated peanut Arachis hypogaea provides insights into genome evolution and oil improvement.</title>
        <authorList>
            <person name="Chen X."/>
        </authorList>
    </citation>
    <scope>NUCLEOTIDE SEQUENCE [LARGE SCALE GENOMIC DNA]</scope>
    <source>
        <strain evidence="9">cv. Fuhuasheng</strain>
        <tissue evidence="8">Leaves</tissue>
    </source>
</reference>
<dbReference type="STRING" id="3818.A0A445C4Y6"/>
<feature type="transmembrane region" description="Helical" evidence="7">
    <location>
        <begin position="276"/>
        <end position="298"/>
    </location>
</feature>
<feature type="transmembrane region" description="Helical" evidence="7">
    <location>
        <begin position="354"/>
        <end position="375"/>
    </location>
</feature>
<evidence type="ECO:0000313" key="9">
    <source>
        <dbReference type="Proteomes" id="UP000289738"/>
    </source>
</evidence>
<dbReference type="InterPro" id="IPR021013">
    <property type="entry name" value="ATPase_Vma12"/>
</dbReference>
<protein>
    <submittedName>
        <fullName evidence="8">Uncharacterized protein</fullName>
    </submittedName>
</protein>
<evidence type="ECO:0000256" key="4">
    <source>
        <dbReference type="ARBA" id="ARBA00022989"/>
    </source>
</evidence>
<dbReference type="Pfam" id="PF11712">
    <property type="entry name" value="Vma12"/>
    <property type="match status" value="1"/>
</dbReference>
<keyword evidence="5 7" id="KW-0472">Membrane</keyword>